<keyword evidence="4 7" id="KW-0862">Zinc</keyword>
<sequence length="414" mass="48126">MKKSNIIKLLLFVLVFVVVILVINNEALKYAKQIDLNLFHNNFEAREKLGQKFYESDRIYQLAKVILSLIIPVLFLITGFSAKLRNFSKGISKRFFIVVGVYGVIYTLIENILTFPFIYYGGYVQRKIFGLSHQSFLMWLKNYSIELLINFIMIFLILWIPYKIISKSPKRWWIYTGILSIPLSAFLFFAHPIIIDPLFNDFKAIENKSVETQLVELTKKAGIENCNILVIDKSKETSMINAYMTGIGDTRRIVLWDTALKSLNVSELKFITAHEMGHYVLGHIKKFMIFEIIATFILLYIVSVAAPYLINKYKNKFRVKDLKDIASLPLIFLILNLCFIITTPVFNVYSCYIEKQADIYALEITKDNKAGSSSFKKLSENGIVIPYPDPVYKLWKFDHPPIKERIEFFEKYVP</sequence>
<reference evidence="13" key="1">
    <citation type="submission" date="2015-08" db="EMBL/GenBank/DDBJ databases">
        <title>Genome sequence of the strict anaerobe Clostridium homopropionicum LuHBu1 (DSM 5847T).</title>
        <authorList>
            <person name="Poehlein A."/>
            <person name="Beck M."/>
            <person name="Schiel-Bengelsdorf B."/>
            <person name="Bengelsdorf F.R."/>
            <person name="Daniel R."/>
            <person name="Duerre P."/>
        </authorList>
    </citation>
    <scope>NUCLEOTIDE SEQUENCE [LARGE SCALE GENOMIC DNA]</scope>
    <source>
        <strain evidence="13">DSM 5847</strain>
    </source>
</reference>
<evidence type="ECO:0000256" key="6">
    <source>
        <dbReference type="PIRSR" id="PIRSR627057-1"/>
    </source>
</evidence>
<feature type="active site" evidence="6">
    <location>
        <position position="275"/>
    </location>
</feature>
<feature type="transmembrane region" description="Helical" evidence="9">
    <location>
        <begin position="287"/>
        <end position="310"/>
    </location>
</feature>
<accession>A0A0L6ZEL7</accession>
<feature type="binding site" evidence="7">
    <location>
        <position position="354"/>
    </location>
    <ligand>
        <name>Zn(2+)</name>
        <dbReference type="ChEBI" id="CHEBI:29105"/>
        <note>catalytic</note>
    </ligand>
</feature>
<dbReference type="Gene3D" id="3.30.2010.10">
    <property type="entry name" value="Metalloproteases ('zincins'), catalytic domain"/>
    <property type="match status" value="1"/>
</dbReference>
<proteinExistence type="inferred from homology"/>
<gene>
    <name evidence="12" type="primary">htpX</name>
    <name evidence="12" type="ORF">CLHOM_00680</name>
</gene>
<dbReference type="PANTHER" id="PTHR10120">
    <property type="entry name" value="CAAX PRENYL PROTEASE 1"/>
    <property type="match status" value="1"/>
</dbReference>
<feature type="transmembrane region" description="Helical" evidence="9">
    <location>
        <begin position="59"/>
        <end position="82"/>
    </location>
</feature>
<feature type="domain" description="Peptidase M48" evidence="10">
    <location>
        <begin position="206"/>
        <end position="411"/>
    </location>
</feature>
<feature type="transmembrane region" description="Helical" evidence="9">
    <location>
        <begin position="94"/>
        <end position="120"/>
    </location>
</feature>
<feature type="transmembrane region" description="Helical" evidence="9">
    <location>
        <begin position="172"/>
        <end position="194"/>
    </location>
</feature>
<feature type="transmembrane region" description="Helical" evidence="9">
    <location>
        <begin position="140"/>
        <end position="160"/>
    </location>
</feature>
<evidence type="ECO:0000256" key="8">
    <source>
        <dbReference type="RuleBase" id="RU003983"/>
    </source>
</evidence>
<comment type="caution">
    <text evidence="12">The sequence shown here is derived from an EMBL/GenBank/DDBJ whole genome shotgun (WGS) entry which is preliminary data.</text>
</comment>
<dbReference type="GO" id="GO:0071586">
    <property type="term" value="P:CAAX-box protein processing"/>
    <property type="evidence" value="ECO:0007669"/>
    <property type="project" value="InterPro"/>
</dbReference>
<evidence type="ECO:0000313" key="13">
    <source>
        <dbReference type="Proteomes" id="UP000037043"/>
    </source>
</evidence>
<keyword evidence="9" id="KW-0472">Membrane</keyword>
<comment type="similarity">
    <text evidence="8">Belongs to the peptidase M48 family.</text>
</comment>
<dbReference type="RefSeq" id="WP_052219681.1">
    <property type="nucleotide sequence ID" value="NZ_LHUR01000005.1"/>
</dbReference>
<keyword evidence="9" id="KW-1133">Transmembrane helix</keyword>
<keyword evidence="9" id="KW-0812">Transmembrane</keyword>
<evidence type="ECO:0000256" key="2">
    <source>
        <dbReference type="ARBA" id="ARBA00022723"/>
    </source>
</evidence>
<dbReference type="Pfam" id="PF16491">
    <property type="entry name" value="Peptidase_M48_N"/>
    <property type="match status" value="1"/>
</dbReference>
<dbReference type="InterPro" id="IPR001915">
    <property type="entry name" value="Peptidase_M48"/>
</dbReference>
<evidence type="ECO:0000256" key="9">
    <source>
        <dbReference type="SAM" id="Phobius"/>
    </source>
</evidence>
<feature type="binding site" evidence="7">
    <location>
        <position position="278"/>
    </location>
    <ligand>
        <name>Zn(2+)</name>
        <dbReference type="ChEBI" id="CHEBI:29105"/>
        <note>catalytic</note>
    </ligand>
</feature>
<dbReference type="InterPro" id="IPR032456">
    <property type="entry name" value="Peptidase_M48_N"/>
</dbReference>
<comment type="cofactor">
    <cofactor evidence="7 8">
        <name>Zn(2+)</name>
        <dbReference type="ChEBI" id="CHEBI:29105"/>
    </cofactor>
    <text evidence="7 8">Binds 1 zinc ion per subunit.</text>
</comment>
<feature type="domain" description="CAAX prenyl protease 1 N-terminal" evidence="11">
    <location>
        <begin position="60"/>
        <end position="200"/>
    </location>
</feature>
<evidence type="ECO:0000256" key="5">
    <source>
        <dbReference type="ARBA" id="ARBA00023049"/>
    </source>
</evidence>
<dbReference type="GO" id="GO:0046872">
    <property type="term" value="F:metal ion binding"/>
    <property type="evidence" value="ECO:0007669"/>
    <property type="project" value="UniProtKB-KW"/>
</dbReference>
<dbReference type="InterPro" id="IPR027057">
    <property type="entry name" value="CAXX_Prtase_1"/>
</dbReference>
<dbReference type="AlphaFoldDB" id="A0A0L6ZEL7"/>
<evidence type="ECO:0000256" key="3">
    <source>
        <dbReference type="ARBA" id="ARBA00022801"/>
    </source>
</evidence>
<keyword evidence="1 8" id="KW-0645">Protease</keyword>
<dbReference type="PATRIC" id="fig|1121318.3.peg.67"/>
<evidence type="ECO:0000256" key="1">
    <source>
        <dbReference type="ARBA" id="ARBA00022670"/>
    </source>
</evidence>
<keyword evidence="2 7" id="KW-0479">Metal-binding</keyword>
<keyword evidence="5 8" id="KW-0482">Metalloprotease</keyword>
<evidence type="ECO:0000313" key="12">
    <source>
        <dbReference type="EMBL" id="KOA21397.1"/>
    </source>
</evidence>
<evidence type="ECO:0000259" key="10">
    <source>
        <dbReference type="Pfam" id="PF01435"/>
    </source>
</evidence>
<dbReference type="EMBL" id="LHUR01000005">
    <property type="protein sequence ID" value="KOA21397.1"/>
    <property type="molecule type" value="Genomic_DNA"/>
</dbReference>
<keyword evidence="3 8" id="KW-0378">Hydrolase</keyword>
<dbReference type="GO" id="GO:0004222">
    <property type="term" value="F:metalloendopeptidase activity"/>
    <property type="evidence" value="ECO:0007669"/>
    <property type="project" value="InterPro"/>
</dbReference>
<feature type="binding site" evidence="7">
    <location>
        <position position="274"/>
    </location>
    <ligand>
        <name>Zn(2+)</name>
        <dbReference type="ChEBI" id="CHEBI:29105"/>
        <note>catalytic</note>
    </ligand>
</feature>
<organism evidence="12 13">
    <name type="scientific">Clostridium homopropionicum DSM 5847</name>
    <dbReference type="NCBI Taxonomy" id="1121318"/>
    <lineage>
        <taxon>Bacteria</taxon>
        <taxon>Bacillati</taxon>
        <taxon>Bacillota</taxon>
        <taxon>Clostridia</taxon>
        <taxon>Eubacteriales</taxon>
        <taxon>Clostridiaceae</taxon>
        <taxon>Clostridium</taxon>
    </lineage>
</organism>
<evidence type="ECO:0000256" key="4">
    <source>
        <dbReference type="ARBA" id="ARBA00022833"/>
    </source>
</evidence>
<dbReference type="CDD" id="cd07343">
    <property type="entry name" value="M48A_Zmpste24p_like"/>
    <property type="match status" value="1"/>
</dbReference>
<dbReference type="STRING" id="36844.SAMN04488501_105158"/>
<dbReference type="Pfam" id="PF01435">
    <property type="entry name" value="Peptidase_M48"/>
    <property type="match status" value="1"/>
</dbReference>
<evidence type="ECO:0000259" key="11">
    <source>
        <dbReference type="Pfam" id="PF16491"/>
    </source>
</evidence>
<feature type="active site" description="Proton donor" evidence="6">
    <location>
        <position position="358"/>
    </location>
</feature>
<feature type="transmembrane region" description="Helical" evidence="9">
    <location>
        <begin position="330"/>
        <end position="349"/>
    </location>
</feature>
<dbReference type="Proteomes" id="UP000037043">
    <property type="component" value="Unassembled WGS sequence"/>
</dbReference>
<protein>
    <submittedName>
        <fullName evidence="12">Protease HtpX</fullName>
    </submittedName>
</protein>
<evidence type="ECO:0000256" key="7">
    <source>
        <dbReference type="PIRSR" id="PIRSR627057-2"/>
    </source>
</evidence>
<name>A0A0L6ZEL7_9CLOT</name>
<keyword evidence="13" id="KW-1185">Reference proteome</keyword>